<organism evidence="1 2">
    <name type="scientific">Camellia sinensis</name>
    <name type="common">Tea plant</name>
    <name type="synonym">Thea sinensis</name>
    <dbReference type="NCBI Taxonomy" id="4442"/>
    <lineage>
        <taxon>Eukaryota</taxon>
        <taxon>Viridiplantae</taxon>
        <taxon>Streptophyta</taxon>
        <taxon>Embryophyta</taxon>
        <taxon>Tracheophyta</taxon>
        <taxon>Spermatophyta</taxon>
        <taxon>Magnoliopsida</taxon>
        <taxon>eudicotyledons</taxon>
        <taxon>Gunneridae</taxon>
        <taxon>Pentapetalae</taxon>
        <taxon>asterids</taxon>
        <taxon>Ericales</taxon>
        <taxon>Theaceae</taxon>
        <taxon>Camellia</taxon>
    </lineage>
</organism>
<gene>
    <name evidence="1" type="ORF">HYC85_022664</name>
</gene>
<keyword evidence="2" id="KW-1185">Reference proteome</keyword>
<evidence type="ECO:0000313" key="1">
    <source>
        <dbReference type="EMBL" id="KAF5938405.1"/>
    </source>
</evidence>
<comment type="caution">
    <text evidence="1">The sequence shown here is derived from an EMBL/GenBank/DDBJ whole genome shotgun (WGS) entry which is preliminary data.</text>
</comment>
<reference evidence="1 2" key="2">
    <citation type="submission" date="2020-07" db="EMBL/GenBank/DDBJ databases">
        <title>Genome assembly of wild tea tree DASZ reveals pedigree and selection history of tea varieties.</title>
        <authorList>
            <person name="Zhang W."/>
        </authorList>
    </citation>
    <scope>NUCLEOTIDE SEQUENCE [LARGE SCALE GENOMIC DNA]</scope>
    <source>
        <strain evidence="2">cv. G240</strain>
        <tissue evidence="1">Leaf</tissue>
    </source>
</reference>
<proteinExistence type="predicted"/>
<dbReference type="Proteomes" id="UP000593564">
    <property type="component" value="Unassembled WGS sequence"/>
</dbReference>
<dbReference type="AlphaFoldDB" id="A0A7J7GDL2"/>
<dbReference type="EMBL" id="JACBKZ010000011">
    <property type="protein sequence ID" value="KAF5938405.1"/>
    <property type="molecule type" value="Genomic_DNA"/>
</dbReference>
<reference evidence="2" key="1">
    <citation type="journal article" date="2020" name="Nat. Commun.">
        <title>Genome assembly of wild tea tree DASZ reveals pedigree and selection history of tea varieties.</title>
        <authorList>
            <person name="Zhang W."/>
            <person name="Zhang Y."/>
            <person name="Qiu H."/>
            <person name="Guo Y."/>
            <person name="Wan H."/>
            <person name="Zhang X."/>
            <person name="Scossa F."/>
            <person name="Alseekh S."/>
            <person name="Zhang Q."/>
            <person name="Wang P."/>
            <person name="Xu L."/>
            <person name="Schmidt M.H."/>
            <person name="Jia X."/>
            <person name="Li D."/>
            <person name="Zhu A."/>
            <person name="Guo F."/>
            <person name="Chen W."/>
            <person name="Ni D."/>
            <person name="Usadel B."/>
            <person name="Fernie A.R."/>
            <person name="Wen W."/>
        </authorList>
    </citation>
    <scope>NUCLEOTIDE SEQUENCE [LARGE SCALE GENOMIC DNA]</scope>
    <source>
        <strain evidence="2">cv. G240</strain>
    </source>
</reference>
<accession>A0A7J7GDL2</accession>
<protein>
    <submittedName>
        <fullName evidence="1">Uncharacterized protein</fullName>
    </submittedName>
</protein>
<name>A0A7J7GDL2_CAMSI</name>
<sequence length="60" mass="6752">MKDDMGQLNEGGIEFQACLVREGHDFDCLTKAFDEDFSLIEGDVKLGVHLVYTEEADEEV</sequence>
<evidence type="ECO:0000313" key="2">
    <source>
        <dbReference type="Proteomes" id="UP000593564"/>
    </source>
</evidence>